<dbReference type="AlphaFoldDB" id="A0A8T9BTC4"/>
<dbReference type="SMART" id="SM00257">
    <property type="entry name" value="LysM"/>
    <property type="match status" value="3"/>
</dbReference>
<keyword evidence="1" id="KW-0732">Signal</keyword>
<reference evidence="3 4" key="1">
    <citation type="submission" date="2018-05" db="EMBL/GenBank/DDBJ databases">
        <title>Genome sequencing and assembly of the regulated plant pathogen Lachnellula willkommii and related sister species for the development of diagnostic species identification markers.</title>
        <authorList>
            <person name="Giroux E."/>
            <person name="Bilodeau G."/>
        </authorList>
    </citation>
    <scope>NUCLEOTIDE SEQUENCE [LARGE SCALE GENOMIC DNA]</scope>
    <source>
        <strain evidence="3 4">CBS 268.59</strain>
    </source>
</reference>
<dbReference type="PANTHER" id="PTHR33734:SF22">
    <property type="entry name" value="MEMBRANE-BOUND LYTIC MUREIN TRANSGLYCOSYLASE D"/>
    <property type="match status" value="1"/>
</dbReference>
<evidence type="ECO:0000313" key="3">
    <source>
        <dbReference type="EMBL" id="TVY60713.1"/>
    </source>
</evidence>
<comment type="caution">
    <text evidence="3">The sequence shown here is derived from an EMBL/GenBank/DDBJ whole genome shotgun (WGS) entry which is preliminary data.</text>
</comment>
<dbReference type="InterPro" id="IPR018392">
    <property type="entry name" value="LysM"/>
</dbReference>
<dbReference type="Proteomes" id="UP000469558">
    <property type="component" value="Unassembled WGS sequence"/>
</dbReference>
<accession>A0A8T9BTC4</accession>
<dbReference type="Gene3D" id="3.10.350.10">
    <property type="entry name" value="LysM domain"/>
    <property type="match status" value="3"/>
</dbReference>
<feature type="domain" description="LysM" evidence="2">
    <location>
        <begin position="108"/>
        <end position="153"/>
    </location>
</feature>
<organism evidence="3 4">
    <name type="scientific">Lachnellula suecica</name>
    <dbReference type="NCBI Taxonomy" id="602035"/>
    <lineage>
        <taxon>Eukaryota</taxon>
        <taxon>Fungi</taxon>
        <taxon>Dikarya</taxon>
        <taxon>Ascomycota</taxon>
        <taxon>Pezizomycotina</taxon>
        <taxon>Leotiomycetes</taxon>
        <taxon>Helotiales</taxon>
        <taxon>Lachnaceae</taxon>
        <taxon>Lachnellula</taxon>
    </lineage>
</organism>
<feature type="domain" description="LysM" evidence="2">
    <location>
        <begin position="34"/>
        <end position="79"/>
    </location>
</feature>
<dbReference type="SUPFAM" id="SSF54106">
    <property type="entry name" value="LysM domain"/>
    <property type="match status" value="3"/>
</dbReference>
<name>A0A8T9BTC4_9HELO</name>
<dbReference type="EMBL" id="QGMK01002163">
    <property type="protein sequence ID" value="TVY60713.1"/>
    <property type="molecule type" value="Genomic_DNA"/>
</dbReference>
<evidence type="ECO:0000259" key="2">
    <source>
        <dbReference type="PROSITE" id="PS51782"/>
    </source>
</evidence>
<feature type="signal peptide" evidence="1">
    <location>
        <begin position="1"/>
        <end position="17"/>
    </location>
</feature>
<dbReference type="Pfam" id="PF01476">
    <property type="entry name" value="LysM"/>
    <property type="match status" value="3"/>
</dbReference>
<evidence type="ECO:0000313" key="4">
    <source>
        <dbReference type="Proteomes" id="UP000469558"/>
    </source>
</evidence>
<evidence type="ECO:0000256" key="1">
    <source>
        <dbReference type="SAM" id="SignalP"/>
    </source>
</evidence>
<feature type="chain" id="PRO_5035847730" evidence="1">
    <location>
        <begin position="18"/>
        <end position="224"/>
    </location>
</feature>
<proteinExistence type="predicted"/>
<dbReference type="PANTHER" id="PTHR33734">
    <property type="entry name" value="LYSM DOMAIN-CONTAINING GPI-ANCHORED PROTEIN 2"/>
    <property type="match status" value="1"/>
</dbReference>
<dbReference type="InterPro" id="IPR036779">
    <property type="entry name" value="LysM_dom_sf"/>
</dbReference>
<dbReference type="CDD" id="cd00118">
    <property type="entry name" value="LysM"/>
    <property type="match status" value="3"/>
</dbReference>
<gene>
    <name evidence="3" type="primary">CIH1</name>
    <name evidence="3" type="ORF">LSUE1_G007663</name>
</gene>
<feature type="domain" description="LysM" evidence="2">
    <location>
        <begin position="166"/>
        <end position="211"/>
    </location>
</feature>
<protein>
    <submittedName>
        <fullName evidence="3">Intracellular hyphae protein</fullName>
    </submittedName>
</protein>
<keyword evidence="4" id="KW-1185">Reference proteome</keyword>
<dbReference type="PROSITE" id="PS51782">
    <property type="entry name" value="LYSM"/>
    <property type="match status" value="3"/>
</dbReference>
<sequence>MKSLIFAVATILPLVSGHHGAYHAENLEPCRIVDTHTVVGEDTLGFIATQYNSTVSAIPYGNPDIKNVNYISNGQVIQIPATECNDVAPELVENPPATHICAAPRTENPYTVVQGDTLFIISDYFRITLDSLIAANPQITDPDLIEVGDMINIPICGTCAPQGTVNPYVVVSGDTLTDIAGRLGVTLEALEAVNGQIEDFDVIEVDDEVNVPICGSFRLIRFML</sequence>
<dbReference type="OrthoDB" id="1193027at2759"/>